<dbReference type="InterPro" id="IPR052969">
    <property type="entry name" value="Thr-specific_kinase-like"/>
</dbReference>
<dbReference type="SUPFAM" id="SSF53300">
    <property type="entry name" value="vWA-like"/>
    <property type="match status" value="1"/>
</dbReference>
<feature type="domain" description="VWFA" evidence="5">
    <location>
        <begin position="68"/>
        <end position="261"/>
    </location>
</feature>
<dbReference type="InterPro" id="IPR002035">
    <property type="entry name" value="VWF_A"/>
</dbReference>
<dbReference type="EMBL" id="JBHUHX010000004">
    <property type="protein sequence ID" value="MFD2110691.1"/>
    <property type="molecule type" value="Genomic_DNA"/>
</dbReference>
<evidence type="ECO:0000313" key="7">
    <source>
        <dbReference type="Proteomes" id="UP001597337"/>
    </source>
</evidence>
<sequence>MKSQTIRSAFKNSPALKTRLLAVSLLGLTAAALVYYPSLMSAERGVPDQPVQQPMLSLPDTAQTPVIEAVFVLDTTGSMGGLIQAAKDKIWSIATSMASARPTPEIRMGLVAYRDRGDDYVTRVVDLSSDLDAIQAQLMRFQAQGGGDGPESVNQALNDALHRIGWSQGTGVYRVIFLVGDAEAHMDYQDEVQYPAILQEARRQGVRINAIQCGDLSRTRNQWQQIAQLGDGSYFQVGQSGSAVAIATPFDETLAKLGADLDDTRIYYGAADERARKREKLAATKAVQAEASAASRARRAEYAATKSGAAGLFGDKELIEEVSTGRVALEDLPVEQLPEPLKSLEVEQQRELIAKQEAKRDALRQEIQRVSAERAKYLKDRLSESGAAEASLDNKIFGAVREQAADVGLEYDAAAPAY</sequence>
<keyword evidence="4" id="KW-0175">Coiled coil</keyword>
<evidence type="ECO:0000256" key="3">
    <source>
        <dbReference type="ARBA" id="ARBA00022729"/>
    </source>
</evidence>
<feature type="coiled-coil region" evidence="4">
    <location>
        <begin position="341"/>
        <end position="380"/>
    </location>
</feature>
<dbReference type="PANTHER" id="PTHR47763:SF1">
    <property type="entry name" value="DUF659 DOMAIN-CONTAINING PROTEIN"/>
    <property type="match status" value="1"/>
</dbReference>
<reference evidence="7" key="1">
    <citation type="journal article" date="2019" name="Int. J. Syst. Evol. Microbiol.">
        <title>The Global Catalogue of Microorganisms (GCM) 10K type strain sequencing project: providing services to taxonomists for standard genome sequencing and annotation.</title>
        <authorList>
            <consortium name="The Broad Institute Genomics Platform"/>
            <consortium name="The Broad Institute Genome Sequencing Center for Infectious Disease"/>
            <person name="Wu L."/>
            <person name="Ma J."/>
        </authorList>
    </citation>
    <scope>NUCLEOTIDE SEQUENCE [LARGE SCALE GENOMIC DNA]</scope>
    <source>
        <strain evidence="7">KACC 12597</strain>
    </source>
</reference>
<protein>
    <submittedName>
        <fullName evidence="6">VWA domain-containing protein</fullName>
    </submittedName>
</protein>
<keyword evidence="2" id="KW-0964">Secreted</keyword>
<name>A0ABW4Y3F3_9GAMM</name>
<dbReference type="SMART" id="SM00327">
    <property type="entry name" value="VWA"/>
    <property type="match status" value="1"/>
</dbReference>
<evidence type="ECO:0000256" key="4">
    <source>
        <dbReference type="SAM" id="Coils"/>
    </source>
</evidence>
<dbReference type="InterPro" id="IPR036465">
    <property type="entry name" value="vWFA_dom_sf"/>
</dbReference>
<evidence type="ECO:0000313" key="6">
    <source>
        <dbReference type="EMBL" id="MFD2110691.1"/>
    </source>
</evidence>
<dbReference type="InterPro" id="IPR056861">
    <property type="entry name" value="HMCN1-like_VWA"/>
</dbReference>
<dbReference type="RefSeq" id="WP_386022666.1">
    <property type="nucleotide sequence ID" value="NZ_JBHUHX010000004.1"/>
</dbReference>
<dbReference type="PANTHER" id="PTHR47763">
    <property type="entry name" value="ALPHA-PROTEIN KINASE VWKA"/>
    <property type="match status" value="1"/>
</dbReference>
<dbReference type="PROSITE" id="PS50234">
    <property type="entry name" value="VWFA"/>
    <property type="match status" value="1"/>
</dbReference>
<evidence type="ECO:0000256" key="1">
    <source>
        <dbReference type="ARBA" id="ARBA00004613"/>
    </source>
</evidence>
<evidence type="ECO:0000259" key="5">
    <source>
        <dbReference type="PROSITE" id="PS50234"/>
    </source>
</evidence>
<dbReference type="Proteomes" id="UP001597337">
    <property type="component" value="Unassembled WGS sequence"/>
</dbReference>
<gene>
    <name evidence="6" type="ORF">ACFSJC_02405</name>
</gene>
<comment type="caution">
    <text evidence="6">The sequence shown here is derived from an EMBL/GenBank/DDBJ whole genome shotgun (WGS) entry which is preliminary data.</text>
</comment>
<organism evidence="6 7">
    <name type="scientific">Thiorhodococcus fuscus</name>
    <dbReference type="NCBI Taxonomy" id="527200"/>
    <lineage>
        <taxon>Bacteria</taxon>
        <taxon>Pseudomonadati</taxon>
        <taxon>Pseudomonadota</taxon>
        <taxon>Gammaproteobacteria</taxon>
        <taxon>Chromatiales</taxon>
        <taxon>Chromatiaceae</taxon>
        <taxon>Thiorhodococcus</taxon>
    </lineage>
</organism>
<comment type="subcellular location">
    <subcellularLocation>
        <location evidence="1">Secreted</location>
    </subcellularLocation>
</comment>
<dbReference type="Gene3D" id="3.40.50.410">
    <property type="entry name" value="von Willebrand factor, type A domain"/>
    <property type="match status" value="1"/>
</dbReference>
<proteinExistence type="predicted"/>
<dbReference type="CDD" id="cd00198">
    <property type="entry name" value="vWFA"/>
    <property type="match status" value="1"/>
</dbReference>
<keyword evidence="7" id="KW-1185">Reference proteome</keyword>
<evidence type="ECO:0000256" key="2">
    <source>
        <dbReference type="ARBA" id="ARBA00022525"/>
    </source>
</evidence>
<keyword evidence="3" id="KW-0732">Signal</keyword>
<accession>A0ABW4Y3F3</accession>
<dbReference type="Pfam" id="PF25106">
    <property type="entry name" value="VWA_4"/>
    <property type="match status" value="1"/>
</dbReference>